<evidence type="ECO:0000256" key="1">
    <source>
        <dbReference type="SAM" id="MobiDB-lite"/>
    </source>
</evidence>
<feature type="domain" description="Retrovirus-related Pol polyprotein from transposon TNT 1-94-like beta-barrel" evidence="3">
    <location>
        <begin position="380"/>
        <end position="462"/>
    </location>
</feature>
<keyword evidence="5" id="KW-1185">Reference proteome</keyword>
<evidence type="ECO:0000259" key="3">
    <source>
        <dbReference type="Pfam" id="PF22936"/>
    </source>
</evidence>
<dbReference type="Proteomes" id="UP001149074">
    <property type="component" value="Unassembled WGS sequence"/>
</dbReference>
<feature type="compositionally biased region" description="Low complexity" evidence="1">
    <location>
        <begin position="258"/>
        <end position="271"/>
    </location>
</feature>
<proteinExistence type="predicted"/>
<feature type="region of interest" description="Disordered" evidence="1">
    <location>
        <begin position="249"/>
        <end position="277"/>
    </location>
</feature>
<dbReference type="RefSeq" id="XP_056478308.1">
    <property type="nucleotide sequence ID" value="XM_056615336.1"/>
</dbReference>
<dbReference type="EMBL" id="JAPQKI010000003">
    <property type="protein sequence ID" value="KAJ5110197.1"/>
    <property type="molecule type" value="Genomic_DNA"/>
</dbReference>
<feature type="region of interest" description="Disordered" evidence="1">
    <location>
        <begin position="48"/>
        <end position="69"/>
    </location>
</feature>
<comment type="caution">
    <text evidence="4">The sequence shown here is derived from an EMBL/GenBank/DDBJ whole genome shotgun (WGS) entry which is preliminary data.</text>
</comment>
<gene>
    <name evidence="4" type="ORF">N7532_002842</name>
</gene>
<dbReference type="Pfam" id="PF13976">
    <property type="entry name" value="gag_pre-integrs"/>
    <property type="match status" value="1"/>
</dbReference>
<protein>
    <recommendedName>
        <fullName evidence="6">GAG-pre-integrase domain-containing protein</fullName>
    </recommendedName>
</protein>
<reference evidence="4" key="2">
    <citation type="journal article" date="2023" name="IMA Fungus">
        <title>Comparative genomic study of the Penicillium genus elucidates a diverse pangenome and 15 lateral gene transfer events.</title>
        <authorList>
            <person name="Petersen C."/>
            <person name="Sorensen T."/>
            <person name="Nielsen M.R."/>
            <person name="Sondergaard T.E."/>
            <person name="Sorensen J.L."/>
            <person name="Fitzpatrick D.A."/>
            <person name="Frisvad J.C."/>
            <person name="Nielsen K.L."/>
        </authorList>
    </citation>
    <scope>NUCLEOTIDE SEQUENCE</scope>
    <source>
        <strain evidence="4">IBT 30761</strain>
    </source>
</reference>
<dbReference type="InterPro" id="IPR054722">
    <property type="entry name" value="PolX-like_BBD"/>
</dbReference>
<accession>A0A9W9G2Q5</accession>
<dbReference type="OrthoDB" id="2663223at2759"/>
<name>A0A9W9G2Q5_9EURO</name>
<dbReference type="GeneID" id="81354315"/>
<sequence length="613" mass="70309">MESNVVSAMKGDKLKDSPQWRNWFARVKLFARQKMVWDLVNPQIEEDELEQPMRKPRRPQYPEGGSENAKREWRDRLDIYKLDLAEWEQQTKGLDAVNEWIIANLDPIHHAFLLDYETPYERLVYLETRFARSNAYVEDIRAQWKRFSSSPPRKGVDINRWLADWNTLRVQAVRLDLPGVKSANKVFLRAVKDILPTWWQAKYESIIMNHEDWETRDLIENFRGFYQKMMPQKQASTISKASFSTFQDFEEAETDSDQPQQQKPSPKQGSKPPIPKRWCPCGNRGHKLWLCYMINDAVRPQGWTVQKAKKQRVDKALKDDPQWKNWIDMKVKEYNERQHKEEKPEVANSVLPSRISFFTSTDLAAINSAPENFQDLRSRWILDNASSMHVCNDRSRFTTYTPTNSSLKTGDLTTKVEGLGTAELRGVDPSTGKEKAITLSNALYSPGFHTNLVSYGALKKKGGRWDEDGDCIRDPNDTPVVSLKPLASLNLWAFDIPQTAGHAYAVRRSEQPIVAEASAEIWHRRLGHVSPRVVQKAADMVDDIKIKGDLSVSSQPTDSVSTETSICEVCKLSHAPRQISRRPTGQTFGRYGHDLLFGVYQMPIGSTKPVVSG</sequence>
<evidence type="ECO:0008006" key="6">
    <source>
        <dbReference type="Google" id="ProtNLM"/>
    </source>
</evidence>
<evidence type="ECO:0000313" key="5">
    <source>
        <dbReference type="Proteomes" id="UP001149074"/>
    </source>
</evidence>
<feature type="domain" description="GAG-pre-integrase" evidence="2">
    <location>
        <begin position="491"/>
        <end position="572"/>
    </location>
</feature>
<dbReference type="AlphaFoldDB" id="A0A9W9G2Q5"/>
<dbReference type="Pfam" id="PF22936">
    <property type="entry name" value="Pol_BBD"/>
    <property type="match status" value="1"/>
</dbReference>
<evidence type="ECO:0000259" key="2">
    <source>
        <dbReference type="Pfam" id="PF13976"/>
    </source>
</evidence>
<evidence type="ECO:0000313" key="4">
    <source>
        <dbReference type="EMBL" id="KAJ5110197.1"/>
    </source>
</evidence>
<dbReference type="InterPro" id="IPR025724">
    <property type="entry name" value="GAG-pre-integrase_dom"/>
</dbReference>
<reference evidence="4" key="1">
    <citation type="submission" date="2022-11" db="EMBL/GenBank/DDBJ databases">
        <authorList>
            <person name="Petersen C."/>
        </authorList>
    </citation>
    <scope>NUCLEOTIDE SEQUENCE</scope>
    <source>
        <strain evidence="4">IBT 30761</strain>
    </source>
</reference>
<organism evidence="4 5">
    <name type="scientific">Penicillium argentinense</name>
    <dbReference type="NCBI Taxonomy" id="1131581"/>
    <lineage>
        <taxon>Eukaryota</taxon>
        <taxon>Fungi</taxon>
        <taxon>Dikarya</taxon>
        <taxon>Ascomycota</taxon>
        <taxon>Pezizomycotina</taxon>
        <taxon>Eurotiomycetes</taxon>
        <taxon>Eurotiomycetidae</taxon>
        <taxon>Eurotiales</taxon>
        <taxon>Aspergillaceae</taxon>
        <taxon>Penicillium</taxon>
    </lineage>
</organism>